<dbReference type="PANTHER" id="PTHR39327">
    <property type="match status" value="1"/>
</dbReference>
<protein>
    <submittedName>
        <fullName evidence="1">Transglutaminase-like cysteine proteinase BTLCP</fullName>
    </submittedName>
</protein>
<sequence>MSRSCPGSGAVALVGCHRSWQWLGGFGRRLGRLYRHSPAVVLASTLTVSMCCSLVAFSEITEDSAVTSVYGEQGRERVEQWHALIARLQGAPVARQLAGVNDFFNRLAFRDDREVWQVRDYWATPREFLGVGAGDCEDFAMAKYETLRRLGVPDSSMRLNYVKYRPWDQFHMVLTWFKSSAATPLVLDNINGEIVPATLRSDLLPIYSFNGSSLWLEQRGSGGQRVGDASRLSQWDAWQMRLNDGTLRAPPR</sequence>
<dbReference type="AlphaFoldDB" id="A0A420X080"/>
<keyword evidence="2" id="KW-1185">Reference proteome</keyword>
<accession>A0A420X080</accession>
<dbReference type="PROSITE" id="PS51257">
    <property type="entry name" value="PROKAR_LIPOPROTEIN"/>
    <property type="match status" value="1"/>
</dbReference>
<evidence type="ECO:0000313" key="2">
    <source>
        <dbReference type="Proteomes" id="UP000281975"/>
    </source>
</evidence>
<comment type="caution">
    <text evidence="1">The sequence shown here is derived from an EMBL/GenBank/DDBJ whole genome shotgun (WGS) entry which is preliminary data.</text>
</comment>
<dbReference type="EMBL" id="RBIN01000002">
    <property type="protein sequence ID" value="RKR06869.1"/>
    <property type="molecule type" value="Genomic_DNA"/>
</dbReference>
<evidence type="ECO:0000313" key="1">
    <source>
        <dbReference type="EMBL" id="RKR06869.1"/>
    </source>
</evidence>
<reference evidence="1 2" key="1">
    <citation type="submission" date="2018-10" db="EMBL/GenBank/DDBJ databases">
        <title>Genomic Encyclopedia of Type Strains, Phase IV (KMG-IV): sequencing the most valuable type-strain genomes for metagenomic binning, comparative biology and taxonomic classification.</title>
        <authorList>
            <person name="Goeker M."/>
        </authorList>
    </citation>
    <scope>NUCLEOTIDE SEQUENCE [LARGE SCALE GENOMIC DNA]</scope>
    <source>
        <strain evidence="1 2">DSM 23229</strain>
    </source>
</reference>
<name>A0A420X080_9GAMM</name>
<dbReference type="Proteomes" id="UP000281975">
    <property type="component" value="Unassembled WGS sequence"/>
</dbReference>
<dbReference type="InterPro" id="IPR010319">
    <property type="entry name" value="Transglutaminase-like_Cys_pept"/>
</dbReference>
<dbReference type="PANTHER" id="PTHR39327:SF1">
    <property type="entry name" value="BLR5470 PROTEIN"/>
    <property type="match status" value="1"/>
</dbReference>
<gene>
    <name evidence="1" type="ORF">C7446_0868</name>
</gene>
<organism evidence="1 2">
    <name type="scientific">Kushneria sinocarnis</name>
    <dbReference type="NCBI Taxonomy" id="595502"/>
    <lineage>
        <taxon>Bacteria</taxon>
        <taxon>Pseudomonadati</taxon>
        <taxon>Pseudomonadota</taxon>
        <taxon>Gammaproteobacteria</taxon>
        <taxon>Oceanospirillales</taxon>
        <taxon>Halomonadaceae</taxon>
        <taxon>Kushneria</taxon>
    </lineage>
</organism>
<dbReference type="RefSeq" id="WP_211327850.1">
    <property type="nucleotide sequence ID" value="NZ_RBIN01000002.1"/>
</dbReference>
<dbReference type="Gene3D" id="3.10.620.30">
    <property type="match status" value="1"/>
</dbReference>
<dbReference type="Pfam" id="PF06035">
    <property type="entry name" value="Peptidase_C93"/>
    <property type="match status" value="1"/>
</dbReference>
<proteinExistence type="predicted"/>